<protein>
    <submittedName>
        <fullName evidence="2">Uncharacterized protein</fullName>
    </submittedName>
</protein>
<keyword evidence="3" id="KW-1185">Reference proteome</keyword>
<accession>A0A7G1IR16</accession>
<dbReference type="AlphaFoldDB" id="A0A7G1IR16"/>
<reference evidence="2 3" key="1">
    <citation type="submission" date="2020-07" db="EMBL/GenBank/DDBJ databases">
        <title>Mycobacterium kansasii (former subtype) with zoonotic potential isolated from diseased indoor pet cat, Japan.</title>
        <authorList>
            <person name="Fukano H."/>
            <person name="Terazono T."/>
            <person name="Hoshino Y."/>
        </authorList>
    </citation>
    <scope>NUCLEOTIDE SEQUENCE [LARGE SCALE GENOMIC DNA]</scope>
    <source>
        <strain evidence="2 3">Kuro-I</strain>
    </source>
</reference>
<gene>
    <name evidence="2" type="ORF">NIIDMKKI_78180</name>
</gene>
<dbReference type="Proteomes" id="UP000516380">
    <property type="component" value="Chromosome"/>
</dbReference>
<organism evidence="2 3">
    <name type="scientific">Mycobacterium kansasii</name>
    <dbReference type="NCBI Taxonomy" id="1768"/>
    <lineage>
        <taxon>Bacteria</taxon>
        <taxon>Bacillati</taxon>
        <taxon>Actinomycetota</taxon>
        <taxon>Actinomycetes</taxon>
        <taxon>Mycobacteriales</taxon>
        <taxon>Mycobacteriaceae</taxon>
        <taxon>Mycobacterium</taxon>
    </lineage>
</organism>
<feature type="region of interest" description="Disordered" evidence="1">
    <location>
        <begin position="213"/>
        <end position="235"/>
    </location>
</feature>
<evidence type="ECO:0000256" key="1">
    <source>
        <dbReference type="SAM" id="MobiDB-lite"/>
    </source>
</evidence>
<name>A0A7G1IR16_MYCKA</name>
<evidence type="ECO:0000313" key="3">
    <source>
        <dbReference type="Proteomes" id="UP000516380"/>
    </source>
</evidence>
<sequence>MLVTAVAATVVIVSWVLNRPPHSTHERPPAQDTQLVEKPLIGLGGGVTVRELTQDTPFSLVALTGDLAGTSTRVRAKRPDGSWGPWYQAEYETAAPDAPGPDPADAGAGPRSTDPVFVGSTTTVQIAVTRPVDAPVTQAPVTAEANPAELGYRPATKEQPFGQNISAILISPPQAPARTQWTPPTGVTMPGQAPPSSAVPNGEPTNHYAAAARNTTGRFVPRWSTTPPAATTIRP</sequence>
<proteinExistence type="predicted"/>
<dbReference type="EMBL" id="AP023343">
    <property type="protein sequence ID" value="BCI92612.1"/>
    <property type="molecule type" value="Genomic_DNA"/>
</dbReference>
<feature type="region of interest" description="Disordered" evidence="1">
    <location>
        <begin position="93"/>
        <end position="113"/>
    </location>
</feature>
<evidence type="ECO:0000313" key="2">
    <source>
        <dbReference type="EMBL" id="BCI92612.1"/>
    </source>
</evidence>